<keyword evidence="4" id="KW-0862">Zinc</keyword>
<dbReference type="STRING" id="1111728.GCA_000427805_04357"/>
<evidence type="ECO:0000259" key="6">
    <source>
        <dbReference type="SMART" id="SM00849"/>
    </source>
</evidence>
<keyword evidence="2" id="KW-0479">Metal-binding</keyword>
<feature type="signal peptide" evidence="5">
    <location>
        <begin position="1"/>
        <end position="30"/>
    </location>
</feature>
<feature type="domain" description="Metallo-beta-lactamase" evidence="6">
    <location>
        <begin position="94"/>
        <end position="299"/>
    </location>
</feature>
<evidence type="ECO:0000256" key="1">
    <source>
        <dbReference type="ARBA" id="ARBA00007749"/>
    </source>
</evidence>
<dbReference type="PANTHER" id="PTHR42978">
    <property type="entry name" value="QUORUM-QUENCHING LACTONASE YTNP-RELATED-RELATED"/>
    <property type="match status" value="1"/>
</dbReference>
<sequence length="331" mass="35532">MKKNISRTLLAMTLAGAGIFGAIHSTVALAAAPAQQKEQVPGYYRMQLGDMEVTAIYDGYVNIDKKVIKGIDAKDAKVLLDKMFLDSTNGVQTAVNAYLINTGANLILVDSGAAKCFGPTLGGIQNNIRAAGYTPEQIDTVLLTHLHADHSCGINDQGKMVFPNAVVYAAKADADYWLSPEMAAKAPEGAKGLFQMAQDAVAPYQAAGRFKVYSPGDTLIAGVEVVPTPGHTPGHTSYLFSTKGQELLIWGDIVHSHSIQFSQPEVAMEFDTDSKQAIETRKKLFADVAKKKLWIGGAHLPFPGLGHVGVEGKGYRWVPVEYSPLIVNTTK</sequence>
<accession>A0A2C6BX20</accession>
<dbReference type="AlphaFoldDB" id="A0A2C6BX20"/>
<comment type="similarity">
    <text evidence="1">Belongs to the metallo-beta-lactamase superfamily.</text>
</comment>
<dbReference type="SMART" id="SM00849">
    <property type="entry name" value="Lactamase_B"/>
    <property type="match status" value="1"/>
</dbReference>
<proteinExistence type="inferred from homology"/>
<dbReference type="GO" id="GO:0016787">
    <property type="term" value="F:hydrolase activity"/>
    <property type="evidence" value="ECO:0007669"/>
    <property type="project" value="UniProtKB-KW"/>
</dbReference>
<evidence type="ECO:0000256" key="3">
    <source>
        <dbReference type="ARBA" id="ARBA00022801"/>
    </source>
</evidence>
<dbReference type="Proteomes" id="UP000224974">
    <property type="component" value="Unassembled WGS sequence"/>
</dbReference>
<evidence type="ECO:0000256" key="5">
    <source>
        <dbReference type="SAM" id="SignalP"/>
    </source>
</evidence>
<dbReference type="CDD" id="cd07720">
    <property type="entry name" value="OPHC2-like_MBL-fold"/>
    <property type="match status" value="1"/>
</dbReference>
<reference evidence="8" key="1">
    <citation type="submission" date="2017-09" db="EMBL/GenBank/DDBJ databases">
        <title>FDA dAtabase for Regulatory Grade micrObial Sequences (FDA-ARGOS): Supporting development and validation of Infectious Disease Dx tests.</title>
        <authorList>
            <person name="Minogue T."/>
            <person name="Wolcott M."/>
            <person name="Wasieloski L."/>
            <person name="Aguilar W."/>
            <person name="Moore D."/>
            <person name="Tallon L."/>
            <person name="Sadzewicz L."/>
            <person name="Ott S."/>
            <person name="Zhao X."/>
            <person name="Nagaraj S."/>
            <person name="Vavikolanu K."/>
            <person name="Aluvathingal J."/>
            <person name="Nadendla S."/>
            <person name="Sichtig H."/>
        </authorList>
    </citation>
    <scope>NUCLEOTIDE SEQUENCE [LARGE SCALE GENOMIC DNA]</scope>
    <source>
        <strain evidence="8">FDAARGOS_387</strain>
    </source>
</reference>
<dbReference type="EMBL" id="PDDX01000001">
    <property type="protein sequence ID" value="PHI28660.1"/>
    <property type="molecule type" value="Genomic_DNA"/>
</dbReference>
<evidence type="ECO:0000313" key="8">
    <source>
        <dbReference type="Proteomes" id="UP000224974"/>
    </source>
</evidence>
<evidence type="ECO:0000256" key="2">
    <source>
        <dbReference type="ARBA" id="ARBA00022723"/>
    </source>
</evidence>
<dbReference type="OrthoDB" id="5443440at2"/>
<keyword evidence="8" id="KW-1185">Reference proteome</keyword>
<dbReference type="Gene3D" id="3.60.15.10">
    <property type="entry name" value="Ribonuclease Z/Hydroxyacylglutathione hydrolase-like"/>
    <property type="match status" value="1"/>
</dbReference>
<feature type="chain" id="PRO_5012338280" evidence="5">
    <location>
        <begin position="31"/>
        <end position="331"/>
    </location>
</feature>
<protein>
    <submittedName>
        <fullName evidence="7">MBL fold metallo-hydrolase</fullName>
    </submittedName>
</protein>
<dbReference type="GO" id="GO:0046872">
    <property type="term" value="F:metal ion binding"/>
    <property type="evidence" value="ECO:0007669"/>
    <property type="project" value="UniProtKB-KW"/>
</dbReference>
<keyword evidence="5" id="KW-0732">Signal</keyword>
<dbReference type="InterPro" id="IPR036866">
    <property type="entry name" value="RibonucZ/Hydroxyglut_hydro"/>
</dbReference>
<evidence type="ECO:0000256" key="4">
    <source>
        <dbReference type="ARBA" id="ARBA00022833"/>
    </source>
</evidence>
<comment type="caution">
    <text evidence="7">The sequence shown here is derived from an EMBL/GenBank/DDBJ whole genome shotgun (WGS) entry which is preliminary data.</text>
</comment>
<gene>
    <name evidence="7" type="ORF">CRN84_04650</name>
</gene>
<evidence type="ECO:0000313" key="7">
    <source>
        <dbReference type="EMBL" id="PHI28660.1"/>
    </source>
</evidence>
<organism evidence="7 8">
    <name type="scientific">Budvicia aquatica</name>
    <dbReference type="NCBI Taxonomy" id="82979"/>
    <lineage>
        <taxon>Bacteria</taxon>
        <taxon>Pseudomonadati</taxon>
        <taxon>Pseudomonadota</taxon>
        <taxon>Gammaproteobacteria</taxon>
        <taxon>Enterobacterales</taxon>
        <taxon>Budviciaceae</taxon>
        <taxon>Budvicia</taxon>
    </lineage>
</organism>
<dbReference type="Pfam" id="PF00753">
    <property type="entry name" value="Lactamase_B"/>
    <property type="match status" value="1"/>
</dbReference>
<dbReference type="RefSeq" id="WP_029096021.1">
    <property type="nucleotide sequence ID" value="NZ_PDDX01000001.1"/>
</dbReference>
<dbReference type="InterPro" id="IPR051013">
    <property type="entry name" value="MBL_superfamily_lactonases"/>
</dbReference>
<keyword evidence="3 7" id="KW-0378">Hydrolase</keyword>
<name>A0A2C6BX20_9GAMM</name>
<dbReference type="SUPFAM" id="SSF56281">
    <property type="entry name" value="Metallo-hydrolase/oxidoreductase"/>
    <property type="match status" value="1"/>
</dbReference>
<dbReference type="InterPro" id="IPR001279">
    <property type="entry name" value="Metallo-B-lactamas"/>
</dbReference>
<dbReference type="PANTHER" id="PTHR42978:SF6">
    <property type="entry name" value="QUORUM-QUENCHING LACTONASE YTNP-RELATED"/>
    <property type="match status" value="1"/>
</dbReference>